<protein>
    <submittedName>
        <fullName evidence="2">Outer membrane protein/protective antigen OMA87-like protein</fullName>
    </submittedName>
</protein>
<dbReference type="eggNOG" id="COG4775">
    <property type="taxonomic scope" value="Bacteria"/>
</dbReference>
<reference evidence="2" key="1">
    <citation type="submission" date="2006-10" db="EMBL/GenBank/DDBJ databases">
        <title>Complete sequence of Solibacter usitatus Ellin6076.</title>
        <authorList>
            <consortium name="US DOE Joint Genome Institute"/>
            <person name="Copeland A."/>
            <person name="Lucas S."/>
            <person name="Lapidus A."/>
            <person name="Barry K."/>
            <person name="Detter J.C."/>
            <person name="Glavina del Rio T."/>
            <person name="Hammon N."/>
            <person name="Israni S."/>
            <person name="Dalin E."/>
            <person name="Tice H."/>
            <person name="Pitluck S."/>
            <person name="Thompson L.S."/>
            <person name="Brettin T."/>
            <person name="Bruce D."/>
            <person name="Han C."/>
            <person name="Tapia R."/>
            <person name="Gilna P."/>
            <person name="Schmutz J."/>
            <person name="Larimer F."/>
            <person name="Land M."/>
            <person name="Hauser L."/>
            <person name="Kyrpides N."/>
            <person name="Mikhailova N."/>
            <person name="Janssen P.H."/>
            <person name="Kuske C.R."/>
            <person name="Richardson P."/>
        </authorList>
    </citation>
    <scope>NUCLEOTIDE SEQUENCE</scope>
    <source>
        <strain evidence="2">Ellin6076</strain>
    </source>
</reference>
<proteinExistence type="predicted"/>
<organism evidence="2">
    <name type="scientific">Solibacter usitatus (strain Ellin6076)</name>
    <dbReference type="NCBI Taxonomy" id="234267"/>
    <lineage>
        <taxon>Bacteria</taxon>
        <taxon>Pseudomonadati</taxon>
        <taxon>Acidobacteriota</taxon>
        <taxon>Terriglobia</taxon>
        <taxon>Bryobacterales</taxon>
        <taxon>Solibacteraceae</taxon>
        <taxon>Candidatus Solibacter</taxon>
    </lineage>
</organism>
<feature type="domain" description="POTRA" evidence="1">
    <location>
        <begin position="259"/>
        <end position="335"/>
    </location>
</feature>
<evidence type="ECO:0000313" key="2">
    <source>
        <dbReference type="EMBL" id="ABJ84422.1"/>
    </source>
</evidence>
<dbReference type="EMBL" id="CP000473">
    <property type="protein sequence ID" value="ABJ84422.1"/>
    <property type="molecule type" value="Genomic_DNA"/>
</dbReference>
<dbReference type="GO" id="GO:0019867">
    <property type="term" value="C:outer membrane"/>
    <property type="evidence" value="ECO:0007669"/>
    <property type="project" value="InterPro"/>
</dbReference>
<accession>Q021G7</accession>
<name>Q021G7_SOLUE</name>
<evidence type="ECO:0000259" key="1">
    <source>
        <dbReference type="Pfam" id="PF07244"/>
    </source>
</evidence>
<dbReference type="Gene3D" id="3.10.20.310">
    <property type="entry name" value="membrane protein fhac"/>
    <property type="match status" value="3"/>
</dbReference>
<dbReference type="InterPro" id="IPR010827">
    <property type="entry name" value="BamA/TamA_POTRA"/>
</dbReference>
<feature type="domain" description="POTRA" evidence="1">
    <location>
        <begin position="163"/>
        <end position="211"/>
    </location>
</feature>
<dbReference type="HOGENOM" id="CLU_558844_0_0_0"/>
<dbReference type="KEGG" id="sus:Acid_3449"/>
<dbReference type="InParanoid" id="Q021G7"/>
<gene>
    <name evidence="2" type="ordered locus">Acid_3449</name>
</gene>
<sequence length="488" mass="54098">MLAAILLIHSVSVPGTTLEVNLATQVGQPYDAATIDRDVKTLWTLGKFHDISVETVNSDDGADVVFHVTKEPQYTIRDIRLKPNTFGVQITIPPGTMLTQVQAQQVANSAKKQLNEKGYSTAKITWNFTPVGAGRHDLILNVVPGQSLKLKITGDTSLHPRPKVYSAEAIDQYSARLQSHYIAQGYYDAKVNTNEEIQGKEAHVNFVVTRGDFYHPIDMKAVCGCLFEKRREAEKQGILDFSARMDESLEPKVDLGRPYTVGRITFLGHKRYSDSLIRSHFLLDEGVPLDNMLLRKSVARLNASNLFEPVDEHGVHILTDAKTGTADVVINLVERKRNYWNFAGPLPLTASLGARLPAWGKGVLELSTYSVSFNLLAFSTILKLTTARRFLPILSLERSFMPGAGFLSGFAYSPQIPWKYSVMNYGFTQVEQRLTPKLAGARGPDIVIAFQRPKGEAGLLCEAPQPRFKVVRTGAMIGLHVVRTLSSF</sequence>
<dbReference type="STRING" id="234267.Acid_3449"/>
<dbReference type="Pfam" id="PF07244">
    <property type="entry name" value="POTRA"/>
    <property type="match status" value="2"/>
</dbReference>
<dbReference type="AlphaFoldDB" id="Q021G7"/>